<evidence type="ECO:0000256" key="1">
    <source>
        <dbReference type="SAM" id="SignalP"/>
    </source>
</evidence>
<keyword evidence="3" id="KW-1185">Reference proteome</keyword>
<evidence type="ECO:0000313" key="2">
    <source>
        <dbReference type="EMBL" id="WLG83712.1"/>
    </source>
</evidence>
<dbReference type="Proteomes" id="UP001239418">
    <property type="component" value="Chromosome"/>
</dbReference>
<feature type="signal peptide" evidence="1">
    <location>
        <begin position="1"/>
        <end position="25"/>
    </location>
</feature>
<protein>
    <recommendedName>
        <fullName evidence="4">CS1 type fimbrial major subunit</fullName>
    </recommendedName>
</protein>
<dbReference type="RefSeq" id="WP_305446662.1">
    <property type="nucleotide sequence ID" value="NZ_CP117454.1"/>
</dbReference>
<keyword evidence="1" id="KW-0732">Signal</keyword>
<evidence type="ECO:0000313" key="3">
    <source>
        <dbReference type="Proteomes" id="UP001239418"/>
    </source>
</evidence>
<reference evidence="2 3" key="1">
    <citation type="submission" date="2023-02" db="EMBL/GenBank/DDBJ databases">
        <title>Evolution of Hrp T3SS in non-pathogenic Pseudomonas fluorescens.</title>
        <authorList>
            <person name="Liao K."/>
            <person name="Wei H."/>
            <person name="Gu Y."/>
        </authorList>
    </citation>
    <scope>NUCLEOTIDE SEQUENCE [LARGE SCALE GENOMIC DNA]</scope>
    <source>
        <strain evidence="2 3">FP1935</strain>
    </source>
</reference>
<evidence type="ECO:0008006" key="4">
    <source>
        <dbReference type="Google" id="ProtNLM"/>
    </source>
</evidence>
<dbReference type="EMBL" id="CP117454">
    <property type="protein sequence ID" value="WLG83712.1"/>
    <property type="molecule type" value="Genomic_DNA"/>
</dbReference>
<proteinExistence type="predicted"/>
<organism evidence="2 3">
    <name type="scientific">Pseudomonas cucumis</name>
    <dbReference type="NCBI Taxonomy" id="2954082"/>
    <lineage>
        <taxon>Bacteria</taxon>
        <taxon>Pseudomonadati</taxon>
        <taxon>Pseudomonadota</taxon>
        <taxon>Gammaproteobacteria</taxon>
        <taxon>Pseudomonadales</taxon>
        <taxon>Pseudomonadaceae</taxon>
        <taxon>Pseudomonas</taxon>
    </lineage>
</organism>
<accession>A0ABY9EVE9</accession>
<sequence>MNKTFSTARLVAVLIFALVSESSWALEVTMDLKARGGVYPVIEGTTNLPDGVDVMITLIIPGVYMGQSQTVISNGKFVSERFSSNGNSPVPSGIARVDVTTSLPDLQATSVRSIIGEQGEKMTGPFIFTLPGFPGRTIKVSTTLQIP</sequence>
<gene>
    <name evidence="2" type="ORF">PSH97_21815</name>
</gene>
<feature type="chain" id="PRO_5045623419" description="CS1 type fimbrial major subunit" evidence="1">
    <location>
        <begin position="26"/>
        <end position="147"/>
    </location>
</feature>
<name>A0ABY9EVE9_9PSED</name>